<evidence type="ECO:0000313" key="9">
    <source>
        <dbReference type="Proteomes" id="UP000016924"/>
    </source>
</evidence>
<reference evidence="9" key="1">
    <citation type="submission" date="2012-06" db="EMBL/GenBank/DDBJ databases">
        <title>The genome sequence of Coniosporium apollinis CBS 100218.</title>
        <authorList>
            <consortium name="The Broad Institute Genome Sequencing Platform"/>
            <person name="Cuomo C."/>
            <person name="Gorbushina A."/>
            <person name="Noack S."/>
            <person name="Walker B."/>
            <person name="Young S.K."/>
            <person name="Zeng Q."/>
            <person name="Gargeya S."/>
            <person name="Fitzgerald M."/>
            <person name="Haas B."/>
            <person name="Abouelleil A."/>
            <person name="Alvarado L."/>
            <person name="Arachchi H.M."/>
            <person name="Berlin A.M."/>
            <person name="Chapman S.B."/>
            <person name="Goldberg J."/>
            <person name="Griggs A."/>
            <person name="Gujja S."/>
            <person name="Hansen M."/>
            <person name="Howarth C."/>
            <person name="Imamovic A."/>
            <person name="Larimer J."/>
            <person name="McCowan C."/>
            <person name="Montmayeur A."/>
            <person name="Murphy C."/>
            <person name="Neiman D."/>
            <person name="Pearson M."/>
            <person name="Priest M."/>
            <person name="Roberts A."/>
            <person name="Saif S."/>
            <person name="Shea T."/>
            <person name="Sisk P."/>
            <person name="Sykes S."/>
            <person name="Wortman J."/>
            <person name="Nusbaum C."/>
            <person name="Birren B."/>
        </authorList>
    </citation>
    <scope>NUCLEOTIDE SEQUENCE [LARGE SCALE GENOMIC DNA]</scope>
    <source>
        <strain evidence="9">CBS 100218</strain>
    </source>
</reference>
<dbReference type="EMBL" id="JH767586">
    <property type="protein sequence ID" value="EON67303.1"/>
    <property type="molecule type" value="Genomic_DNA"/>
</dbReference>
<feature type="compositionally biased region" description="Basic and acidic residues" evidence="7">
    <location>
        <begin position="958"/>
        <end position="968"/>
    </location>
</feature>
<dbReference type="InterPro" id="IPR019775">
    <property type="entry name" value="WD40_repeat_CS"/>
</dbReference>
<feature type="region of interest" description="Disordered" evidence="7">
    <location>
        <begin position="732"/>
        <end position="773"/>
    </location>
</feature>
<protein>
    <submittedName>
        <fullName evidence="8">Uncharacterized protein</fullName>
    </submittedName>
</protein>
<keyword evidence="5" id="KW-0862">Zinc</keyword>
<feature type="region of interest" description="Disordered" evidence="7">
    <location>
        <begin position="952"/>
        <end position="973"/>
    </location>
</feature>
<dbReference type="PROSITE" id="PS50082">
    <property type="entry name" value="WD_REPEATS_2"/>
    <property type="match status" value="2"/>
</dbReference>
<dbReference type="OrthoDB" id="60955at2759"/>
<dbReference type="GO" id="GO:0005829">
    <property type="term" value="C:cytosol"/>
    <property type="evidence" value="ECO:0007669"/>
    <property type="project" value="TreeGrafter"/>
</dbReference>
<feature type="region of interest" description="Disordered" evidence="7">
    <location>
        <begin position="786"/>
        <end position="860"/>
    </location>
</feature>
<keyword evidence="3" id="KW-0677">Repeat</keyword>
<dbReference type="InterPro" id="IPR015943">
    <property type="entry name" value="WD40/YVTN_repeat-like_dom_sf"/>
</dbReference>
<dbReference type="SUPFAM" id="SSF50978">
    <property type="entry name" value="WD40 repeat-like"/>
    <property type="match status" value="1"/>
</dbReference>
<gene>
    <name evidence="8" type="ORF">W97_06556</name>
</gene>
<dbReference type="PANTHER" id="PTHR46200">
    <property type="entry name" value="GATOR COMPLEX PROTEIN WDR24"/>
    <property type="match status" value="1"/>
</dbReference>
<feature type="compositionally biased region" description="Basic and acidic residues" evidence="7">
    <location>
        <begin position="472"/>
        <end position="485"/>
    </location>
</feature>
<accession>R7YZN3</accession>
<keyword evidence="4" id="KW-0863">Zinc-finger</keyword>
<dbReference type="HOGENOM" id="CLU_002874_0_0_1"/>
<feature type="compositionally biased region" description="Basic and acidic residues" evidence="7">
    <location>
        <begin position="736"/>
        <end position="746"/>
    </location>
</feature>
<evidence type="ECO:0000256" key="6">
    <source>
        <dbReference type="PROSITE-ProRule" id="PRU00221"/>
    </source>
</evidence>
<keyword evidence="2" id="KW-0479">Metal-binding</keyword>
<proteinExistence type="predicted"/>
<feature type="region of interest" description="Disordered" evidence="7">
    <location>
        <begin position="1"/>
        <end position="41"/>
    </location>
</feature>
<feature type="compositionally biased region" description="Low complexity" evidence="7">
    <location>
        <begin position="8"/>
        <end position="22"/>
    </location>
</feature>
<keyword evidence="1 6" id="KW-0853">WD repeat</keyword>
<dbReference type="PROSITE" id="PS00678">
    <property type="entry name" value="WD_REPEATS_1"/>
    <property type="match status" value="2"/>
</dbReference>
<dbReference type="eggNOG" id="KOG0269">
    <property type="taxonomic scope" value="Eukaryota"/>
</dbReference>
<dbReference type="PROSITE" id="PS50294">
    <property type="entry name" value="WD_REPEATS_REGION"/>
    <property type="match status" value="2"/>
</dbReference>
<evidence type="ECO:0000256" key="3">
    <source>
        <dbReference type="ARBA" id="ARBA00022737"/>
    </source>
</evidence>
<dbReference type="GO" id="GO:1904263">
    <property type="term" value="P:positive regulation of TORC1 signaling"/>
    <property type="evidence" value="ECO:0007669"/>
    <property type="project" value="TreeGrafter"/>
</dbReference>
<feature type="compositionally biased region" description="Polar residues" evidence="7">
    <location>
        <begin position="927"/>
        <end position="936"/>
    </location>
</feature>
<name>R7YZN3_CONA1</name>
<feature type="compositionally biased region" description="Basic and acidic residues" evidence="7">
    <location>
        <begin position="837"/>
        <end position="852"/>
    </location>
</feature>
<evidence type="ECO:0000256" key="1">
    <source>
        <dbReference type="ARBA" id="ARBA00022574"/>
    </source>
</evidence>
<feature type="region of interest" description="Disordered" evidence="7">
    <location>
        <begin position="465"/>
        <end position="496"/>
    </location>
</feature>
<evidence type="ECO:0000256" key="2">
    <source>
        <dbReference type="ARBA" id="ARBA00022723"/>
    </source>
</evidence>
<evidence type="ECO:0000256" key="4">
    <source>
        <dbReference type="ARBA" id="ARBA00022771"/>
    </source>
</evidence>
<evidence type="ECO:0000313" key="8">
    <source>
        <dbReference type="EMBL" id="EON67303.1"/>
    </source>
</evidence>
<evidence type="ECO:0000256" key="7">
    <source>
        <dbReference type="SAM" id="MobiDB-lite"/>
    </source>
</evidence>
<feature type="region of interest" description="Disordered" evidence="7">
    <location>
        <begin position="992"/>
        <end position="1019"/>
    </location>
</feature>
<dbReference type="Pfam" id="PF00400">
    <property type="entry name" value="WD40"/>
    <property type="match status" value="2"/>
</dbReference>
<dbReference type="GO" id="GO:0005774">
    <property type="term" value="C:vacuolar membrane"/>
    <property type="evidence" value="ECO:0007669"/>
    <property type="project" value="TreeGrafter"/>
</dbReference>
<dbReference type="PANTHER" id="PTHR46200:SF1">
    <property type="entry name" value="GATOR COMPLEX PROTEIN WDR24"/>
    <property type="match status" value="1"/>
</dbReference>
<feature type="compositionally biased region" description="Basic and acidic residues" evidence="7">
    <location>
        <begin position="1233"/>
        <end position="1242"/>
    </location>
</feature>
<feature type="region of interest" description="Disordered" evidence="7">
    <location>
        <begin position="55"/>
        <end position="92"/>
    </location>
</feature>
<dbReference type="STRING" id="1168221.R7YZN3"/>
<dbReference type="Proteomes" id="UP000016924">
    <property type="component" value="Unassembled WGS sequence"/>
</dbReference>
<dbReference type="GeneID" id="19903867"/>
<feature type="region of interest" description="Disordered" evidence="7">
    <location>
        <begin position="918"/>
        <end position="937"/>
    </location>
</feature>
<sequence>MAGDPPRRASAAPALAAASSAIPPAPPLPPQKHSDPSQKYTSAFARFVAQPFSGYGSRPPSAQAHRPEGGRVNSLLIPRNLGPNSISSQDASHKTGLEITALDINHERTHAILAGREILKTIRIAGTRCAEESNLRAAILNYNNAAHSSSGAGGGARSRDTLEIHDVKWSHGQFSSHIATAATNGKVIIYDLNRTGVELARLHEHHRQVHKVAFNPHQGYLLLSGSQDDTVRLWDLRDLRKDIMSFTSRDRFLGMSGPVRDLRWSPTDGVEFAFGTDNGVIHRWNYRMNRGPLLKINAHDKTCTAIDWHPDGKHLVSASKDKTVKVWDFSSDQRRQKPAYVIRTPYPVYNARWRPPCWQADGHDHGIWKCTMLATSYDRDHPVVHLWNFQRPFLPFREISRYSTAPTDMLWQHRDLLWTVGREGVFTQTDVQYTPKVIDRRNMQALALSPTGDICGFVQRRHRRVKPGPGYRGDDSYHTDEKNISPEKQSLSRSLADDSVDDTFLSSAYRKHHGRSASNRSARSLGSSQPSSESAQVMTLDEGVDAEKDSVQPSQVALRGFVPGTVNVPIFTYLAQKYKMIPLPESPTIESFNEVRRVFDQNAEYAQRAAFYRLAETWRMIGFSTKIAIQRRAQERRRRRLHPGPVLPAERRVLSGSVASKEEQVVATHPAICAIISENGNHVKSENSSNAATPLARPQLHVPVPGRHHELLPDLEHAEGLALPAAMIGSNTSQHDQLKQHNDKRPGLPKPVFDGPGWYSSSPDLSERRATMGSWRAQPRALLTLETAGGQSVNERMSSSLDRRSSEDSFTMFSASTDSRQPQSIGSSFASKSSHRRSMESLPERWDRDDNHLPNLRPESNLIRPMEVPLQASMSSYSNTEKIIIPRSISENPIGHQSLLPAASFGINGASIHKAGEAPAVDEHQPTVGSASSPSKIIQRMETLRRNNQLIRQTSSESKIHLSGKDSFSDTSLQSAENTRATGMMPADKLAEVHPSPQQPAPPAKLQREAESAPAALQTTTSKDIDDEALILSDFLTLDTSSDAEKCSPFTIVDMLTQLLSFHTTTLSDAQTPAHLLLLLLPLLPPSHPLDAPSTATILASYADNLSTTGLSPTQVSTILTTHLHHITLTGINPLQAESILAAYHAQLSSLGLHTAAAYLRRLAYPAFPAVYEQALKDTQLGLLCRGCKNPITNPRDGMRCETCRARQAECPVCWSRYPPFEGWAGKKKKKEKDKEKEKEKGGLQTPAHHQHHTAAEPDTVNPVSAPASPHPTLYTACALCSHTAHLACLNLYFADPVSEGACPTPGCLCDCVNGARRVERLKLMLARKAEKERIRGAVAGRDEWRVGESRAVGAARGVLGTGLATGIGGSRGEERRVRVVEPEGWVRR</sequence>
<feature type="compositionally biased region" description="Polar residues" evidence="7">
    <location>
        <begin position="811"/>
        <end position="826"/>
    </location>
</feature>
<organism evidence="8 9">
    <name type="scientific">Coniosporium apollinis (strain CBS 100218)</name>
    <name type="common">Rock-inhabiting black yeast</name>
    <dbReference type="NCBI Taxonomy" id="1168221"/>
    <lineage>
        <taxon>Eukaryota</taxon>
        <taxon>Fungi</taxon>
        <taxon>Dikarya</taxon>
        <taxon>Ascomycota</taxon>
        <taxon>Pezizomycotina</taxon>
        <taxon>Dothideomycetes</taxon>
        <taxon>Dothideomycetes incertae sedis</taxon>
        <taxon>Coniosporium</taxon>
    </lineage>
</organism>
<dbReference type="GO" id="GO:0008270">
    <property type="term" value="F:zinc ion binding"/>
    <property type="evidence" value="ECO:0007669"/>
    <property type="project" value="UniProtKB-KW"/>
</dbReference>
<dbReference type="OMA" id="QTWRIVK"/>
<dbReference type="RefSeq" id="XP_007782620.1">
    <property type="nucleotide sequence ID" value="XM_007784430.1"/>
</dbReference>
<feature type="repeat" description="WD" evidence="6">
    <location>
        <begin position="296"/>
        <end position="337"/>
    </location>
</feature>
<feature type="region of interest" description="Disordered" evidence="7">
    <location>
        <begin position="510"/>
        <end position="537"/>
    </location>
</feature>
<evidence type="ECO:0000256" key="5">
    <source>
        <dbReference type="ARBA" id="ARBA00022833"/>
    </source>
</evidence>
<feature type="repeat" description="WD" evidence="6">
    <location>
        <begin position="202"/>
        <end position="237"/>
    </location>
</feature>
<dbReference type="InterPro" id="IPR001680">
    <property type="entry name" value="WD40_rpt"/>
</dbReference>
<dbReference type="InterPro" id="IPR036322">
    <property type="entry name" value="WD40_repeat_dom_sf"/>
</dbReference>
<keyword evidence="9" id="KW-1185">Reference proteome</keyword>
<dbReference type="GO" id="GO:0061700">
    <property type="term" value="C:GATOR2 complex"/>
    <property type="evidence" value="ECO:0007669"/>
    <property type="project" value="TreeGrafter"/>
</dbReference>
<dbReference type="InterPro" id="IPR037590">
    <property type="entry name" value="WDR24"/>
</dbReference>
<dbReference type="SMART" id="SM00320">
    <property type="entry name" value="WD40"/>
    <property type="match status" value="4"/>
</dbReference>
<feature type="compositionally biased region" description="Polar residues" evidence="7">
    <location>
        <begin position="516"/>
        <end position="537"/>
    </location>
</feature>
<feature type="region of interest" description="Disordered" evidence="7">
    <location>
        <begin position="1225"/>
        <end position="1267"/>
    </location>
</feature>
<dbReference type="GO" id="GO:0016239">
    <property type="term" value="P:positive regulation of macroautophagy"/>
    <property type="evidence" value="ECO:0007669"/>
    <property type="project" value="TreeGrafter"/>
</dbReference>
<dbReference type="Gene3D" id="2.130.10.10">
    <property type="entry name" value="YVTN repeat-like/Quinoprotein amine dehydrogenase"/>
    <property type="match status" value="2"/>
</dbReference>